<keyword evidence="1" id="KW-0732">Signal</keyword>
<name>A0A0A9DCX3_ARUDO</name>
<reference evidence="2" key="2">
    <citation type="journal article" date="2015" name="Data Brief">
        <title>Shoot transcriptome of the giant reed, Arundo donax.</title>
        <authorList>
            <person name="Barrero R.A."/>
            <person name="Guerrero F.D."/>
            <person name="Moolhuijzen P."/>
            <person name="Goolsby J.A."/>
            <person name="Tidwell J."/>
            <person name="Bellgard S.E."/>
            <person name="Bellgard M.I."/>
        </authorList>
    </citation>
    <scope>NUCLEOTIDE SEQUENCE</scope>
    <source>
        <tissue evidence="2">Shoot tissue taken approximately 20 cm above the soil surface</tissue>
    </source>
</reference>
<sequence length="113" mass="11735">MCICMLLYRLKVLWQTGQENCVGPMRICDGVGIQYCPFVSLPIPMDAHPTAIAASSPSSSSSPSSCCWWLLPSAADANAAAPSWFSPLAAAAADSEGLGLGRPMCKATVTSPA</sequence>
<reference evidence="2" key="1">
    <citation type="submission" date="2014-09" db="EMBL/GenBank/DDBJ databases">
        <authorList>
            <person name="Magalhaes I.L.F."/>
            <person name="Oliveira U."/>
            <person name="Santos F.R."/>
            <person name="Vidigal T.H.D.A."/>
            <person name="Brescovit A.D."/>
            <person name="Santos A.J."/>
        </authorList>
    </citation>
    <scope>NUCLEOTIDE SEQUENCE</scope>
    <source>
        <tissue evidence="2">Shoot tissue taken approximately 20 cm above the soil surface</tissue>
    </source>
</reference>
<accession>A0A0A9DCX3</accession>
<feature type="signal peptide" evidence="1">
    <location>
        <begin position="1"/>
        <end position="15"/>
    </location>
</feature>
<dbReference type="EMBL" id="GBRH01214390">
    <property type="protein sequence ID" value="JAD83505.1"/>
    <property type="molecule type" value="Transcribed_RNA"/>
</dbReference>
<evidence type="ECO:0000313" key="2">
    <source>
        <dbReference type="EMBL" id="JAD83505.1"/>
    </source>
</evidence>
<proteinExistence type="predicted"/>
<evidence type="ECO:0000256" key="1">
    <source>
        <dbReference type="SAM" id="SignalP"/>
    </source>
</evidence>
<protein>
    <submittedName>
        <fullName evidence="2">Uncharacterized protein</fullName>
    </submittedName>
</protein>
<organism evidence="2">
    <name type="scientific">Arundo donax</name>
    <name type="common">Giant reed</name>
    <name type="synonym">Donax arundinaceus</name>
    <dbReference type="NCBI Taxonomy" id="35708"/>
    <lineage>
        <taxon>Eukaryota</taxon>
        <taxon>Viridiplantae</taxon>
        <taxon>Streptophyta</taxon>
        <taxon>Embryophyta</taxon>
        <taxon>Tracheophyta</taxon>
        <taxon>Spermatophyta</taxon>
        <taxon>Magnoliopsida</taxon>
        <taxon>Liliopsida</taxon>
        <taxon>Poales</taxon>
        <taxon>Poaceae</taxon>
        <taxon>PACMAD clade</taxon>
        <taxon>Arundinoideae</taxon>
        <taxon>Arundineae</taxon>
        <taxon>Arundo</taxon>
    </lineage>
</organism>
<feature type="chain" id="PRO_5012429730" evidence="1">
    <location>
        <begin position="16"/>
        <end position="113"/>
    </location>
</feature>
<dbReference type="AlphaFoldDB" id="A0A0A9DCX3"/>